<organism evidence="1 2">
    <name type="scientific">Methylomonas subterranea</name>
    <dbReference type="NCBI Taxonomy" id="2952225"/>
    <lineage>
        <taxon>Bacteria</taxon>
        <taxon>Pseudomonadati</taxon>
        <taxon>Pseudomonadota</taxon>
        <taxon>Gammaproteobacteria</taxon>
        <taxon>Methylococcales</taxon>
        <taxon>Methylococcaceae</taxon>
        <taxon>Methylomonas</taxon>
    </lineage>
</organism>
<dbReference type="Proteomes" id="UP001524499">
    <property type="component" value="Unassembled WGS sequence"/>
</dbReference>
<reference evidence="1 2" key="1">
    <citation type="submission" date="2022-07" db="EMBL/GenBank/DDBJ databases">
        <title>Methylomonas rivi sp. nov., Methylomonas rosea sp. nov., Methylomonas aureus sp. nov. and Methylomonas subterranea sp. nov., four novel methanotrophs isolated from a freshwater creek and the deep terrestrial subsurface.</title>
        <authorList>
            <person name="Abin C."/>
            <person name="Sankaranarayanan K."/>
            <person name="Garner C."/>
            <person name="Sindelar R."/>
            <person name="Kotary K."/>
            <person name="Garner R."/>
            <person name="Barclay S."/>
            <person name="Lawson P."/>
            <person name="Krumholz L."/>
        </authorList>
    </citation>
    <scope>NUCLEOTIDE SEQUENCE [LARGE SCALE GENOMIC DNA]</scope>
    <source>
        <strain evidence="1 2">SURF-2</strain>
    </source>
</reference>
<name>A0ABT1TGC0_9GAMM</name>
<evidence type="ECO:0000313" key="2">
    <source>
        <dbReference type="Proteomes" id="UP001524499"/>
    </source>
</evidence>
<dbReference type="EMBL" id="JANIBJ010000016">
    <property type="protein sequence ID" value="MCQ8104496.1"/>
    <property type="molecule type" value="Genomic_DNA"/>
</dbReference>
<protein>
    <submittedName>
        <fullName evidence="1">Uncharacterized protein</fullName>
    </submittedName>
</protein>
<accession>A0ABT1TGC0</accession>
<dbReference type="RefSeq" id="WP_256602291.1">
    <property type="nucleotide sequence ID" value="NZ_JANIBJ010000016.1"/>
</dbReference>
<gene>
    <name evidence="1" type="ORF">NP590_10310</name>
</gene>
<comment type="caution">
    <text evidence="1">The sequence shown here is derived from an EMBL/GenBank/DDBJ whole genome shotgun (WGS) entry which is preliminary data.</text>
</comment>
<sequence length="52" mass="5864">MEKSMFHCCLWKEKPRTFGDFFADFGLHVLAMELKPASLGHASVNGFKFKAG</sequence>
<keyword evidence="2" id="KW-1185">Reference proteome</keyword>
<evidence type="ECO:0000313" key="1">
    <source>
        <dbReference type="EMBL" id="MCQ8104496.1"/>
    </source>
</evidence>
<proteinExistence type="predicted"/>